<dbReference type="InterPro" id="IPR015915">
    <property type="entry name" value="Kelch-typ_b-propeller"/>
</dbReference>
<feature type="signal peptide" evidence="2">
    <location>
        <begin position="1"/>
        <end position="24"/>
    </location>
</feature>
<organism evidence="3 4">
    <name type="scientific">Thermomonospora cellulosilytica</name>
    <dbReference type="NCBI Taxonomy" id="1411118"/>
    <lineage>
        <taxon>Bacteria</taxon>
        <taxon>Bacillati</taxon>
        <taxon>Actinomycetota</taxon>
        <taxon>Actinomycetes</taxon>
        <taxon>Streptosporangiales</taxon>
        <taxon>Thermomonosporaceae</taxon>
        <taxon>Thermomonospora</taxon>
    </lineage>
</organism>
<gene>
    <name evidence="3" type="ORF">HNR21_003477</name>
</gene>
<evidence type="ECO:0000313" key="4">
    <source>
        <dbReference type="Proteomes" id="UP000539313"/>
    </source>
</evidence>
<dbReference type="EMBL" id="JACJII010000001">
    <property type="protein sequence ID" value="MBA9004595.1"/>
    <property type="molecule type" value="Genomic_DNA"/>
</dbReference>
<proteinExistence type="predicted"/>
<evidence type="ECO:0000256" key="2">
    <source>
        <dbReference type="SAM" id="SignalP"/>
    </source>
</evidence>
<evidence type="ECO:0008006" key="5">
    <source>
        <dbReference type="Google" id="ProtNLM"/>
    </source>
</evidence>
<name>A0A7W3MZ86_9ACTN</name>
<evidence type="ECO:0000256" key="1">
    <source>
        <dbReference type="SAM" id="MobiDB-lite"/>
    </source>
</evidence>
<dbReference type="Gene3D" id="2.120.10.80">
    <property type="entry name" value="Kelch-type beta propeller"/>
    <property type="match status" value="1"/>
</dbReference>
<dbReference type="AlphaFoldDB" id="A0A7W3MZ86"/>
<dbReference type="SUPFAM" id="SSF50969">
    <property type="entry name" value="YVTN repeat-like/Quinoprotein amine dehydrogenase"/>
    <property type="match status" value="1"/>
</dbReference>
<dbReference type="InterPro" id="IPR011044">
    <property type="entry name" value="Quino_amine_DH_bsu"/>
</dbReference>
<dbReference type="Proteomes" id="UP000539313">
    <property type="component" value="Unassembled WGS sequence"/>
</dbReference>
<reference evidence="3 4" key="1">
    <citation type="submission" date="2020-08" db="EMBL/GenBank/DDBJ databases">
        <title>Sequencing the genomes of 1000 actinobacteria strains.</title>
        <authorList>
            <person name="Klenk H.-P."/>
        </authorList>
    </citation>
    <scope>NUCLEOTIDE SEQUENCE [LARGE SCALE GENOMIC DNA]</scope>
    <source>
        <strain evidence="3 4">DSM 45823</strain>
    </source>
</reference>
<keyword evidence="4" id="KW-1185">Reference proteome</keyword>
<protein>
    <recommendedName>
        <fullName evidence="5">Lipoprotein</fullName>
    </recommendedName>
</protein>
<evidence type="ECO:0000313" key="3">
    <source>
        <dbReference type="EMBL" id="MBA9004595.1"/>
    </source>
</evidence>
<feature type="region of interest" description="Disordered" evidence="1">
    <location>
        <begin position="24"/>
        <end position="55"/>
    </location>
</feature>
<comment type="caution">
    <text evidence="3">The sequence shown here is derived from an EMBL/GenBank/DDBJ whole genome shotgun (WGS) entry which is preliminary data.</text>
</comment>
<feature type="region of interest" description="Disordered" evidence="1">
    <location>
        <begin position="234"/>
        <end position="257"/>
    </location>
</feature>
<dbReference type="PROSITE" id="PS51257">
    <property type="entry name" value="PROKAR_LIPOPROTEIN"/>
    <property type="match status" value="1"/>
</dbReference>
<feature type="chain" id="PRO_5038524348" description="Lipoprotein" evidence="2">
    <location>
        <begin position="25"/>
        <end position="362"/>
    </location>
</feature>
<keyword evidence="2" id="KW-0732">Signal</keyword>
<sequence length="362" mass="37360">MRVRAGTAAVAALLLAAGCSGGTAPVARETASTPGVVPRGTADTPQEPTRRLQGAPLSGATGLRLLVAADPPVIVDVDRGDLRPLPGAPRGGTVSVQGVDGGVLLQAGCPGCAAPGLFVMDGGSGRVRRIGAGVHAVPALDGRGVWVNDHQGSRCTLARLGLDGSTRAAARPVPCDRVLVADTALGLHWGALEEEGSEVIEPAGGGGEVFRAHRILAVVGDRVLSDDRTTLTLTDTGTGERTSVPRPTSIGGPSHGLVAPDGRSVAVSFDHPAWPGPRQRMDVWALDLAAKRWRRTPSMPVHASLKRSGMAWTADGRLVLAGRFDEVGDAVALWRPGDARLFLRGFRFPDTGADDFTVLAAD</sequence>
<accession>A0A7W3MZ86</accession>
<dbReference type="RefSeq" id="WP_182706007.1">
    <property type="nucleotide sequence ID" value="NZ_JACJII010000001.1"/>
</dbReference>